<dbReference type="InterPro" id="IPR017795">
    <property type="entry name" value="ABBA_NscD-like"/>
</dbReference>
<dbReference type="SFLD" id="SFLDS00036">
    <property type="entry name" value="Aromatic_Prenyltransferase"/>
    <property type="match status" value="1"/>
</dbReference>
<evidence type="ECO:0008006" key="4">
    <source>
        <dbReference type="Google" id="ProtNLM"/>
    </source>
</evidence>
<dbReference type="Proteomes" id="UP001500886">
    <property type="component" value="Unassembled WGS sequence"/>
</dbReference>
<dbReference type="InterPro" id="IPR033964">
    <property type="entry name" value="ABBA"/>
</dbReference>
<dbReference type="PANTHER" id="PTHR40627:SF4">
    <property type="entry name" value="PRENYLTRANSFERASE ASQH1-RELATED"/>
    <property type="match status" value="1"/>
</dbReference>
<name>A0ABP6G236_9ACTN</name>
<keyword evidence="3" id="KW-1185">Reference proteome</keyword>
<dbReference type="Pfam" id="PF11991">
    <property type="entry name" value="Trp_DMAT"/>
    <property type="match status" value="1"/>
</dbReference>
<comment type="caution">
    <text evidence="2">The sequence shown here is derived from an EMBL/GenBank/DDBJ whole genome shotgun (WGS) entry which is preliminary data.</text>
</comment>
<evidence type="ECO:0000313" key="3">
    <source>
        <dbReference type="Proteomes" id="UP001500886"/>
    </source>
</evidence>
<dbReference type="RefSeq" id="WP_344434042.1">
    <property type="nucleotide sequence ID" value="NZ_BAAASL010000005.1"/>
</dbReference>
<evidence type="ECO:0000313" key="2">
    <source>
        <dbReference type="EMBL" id="GAA2712155.1"/>
    </source>
</evidence>
<accession>A0ABP6G236</accession>
<sequence>MDRSPTARAVCTARLVRLLRALGLTDRAASCTAALRAMTGSWGTATVTGLGESDVSSDGSPLEFAVGFDDTHPSLQFAVEPLAPGGTPADRAAAARHTMAALARHHGACADRHTAVADLFLPADPATDPATDHLAMYGAEVTRGRPVRFKVWFYLAADHPLERCTRALDRLGLGAAHPTVAAHVQRDERRDRPFLFSLDLAPGAAARVKVYFRHYEADTKYMATLMEPYPGFSADPVADFCTTLTDGRDSLAEQAPATCLTFTGTGGPAVAATLYLPMWTYAPHDEAVRQRFHQVLATTGRSAELYDRVLREAAARPLDGARGIHNYIAWRPGRLRPRLKVYLSPELRHTDPAARYALD</sequence>
<reference evidence="3" key="1">
    <citation type="journal article" date="2019" name="Int. J. Syst. Evol. Microbiol.">
        <title>The Global Catalogue of Microorganisms (GCM) 10K type strain sequencing project: providing services to taxonomists for standard genome sequencing and annotation.</title>
        <authorList>
            <consortium name="The Broad Institute Genomics Platform"/>
            <consortium name="The Broad Institute Genome Sequencing Center for Infectious Disease"/>
            <person name="Wu L."/>
            <person name="Ma J."/>
        </authorList>
    </citation>
    <scope>NUCLEOTIDE SEQUENCE [LARGE SCALE GENOMIC DNA]</scope>
    <source>
        <strain evidence="3">JCM 4542</strain>
    </source>
</reference>
<dbReference type="PANTHER" id="PTHR40627">
    <property type="entry name" value="INDOLE PRENYLTRANSFERASE TDIB-RELATED"/>
    <property type="match status" value="1"/>
</dbReference>
<keyword evidence="1" id="KW-0808">Transferase</keyword>
<gene>
    <name evidence="2" type="ORF">GCM10010315_15210</name>
</gene>
<dbReference type="EMBL" id="BAAASL010000005">
    <property type="protein sequence ID" value="GAA2712155.1"/>
    <property type="molecule type" value="Genomic_DNA"/>
</dbReference>
<evidence type="ECO:0000256" key="1">
    <source>
        <dbReference type="ARBA" id="ARBA00022679"/>
    </source>
</evidence>
<organism evidence="2 3">
    <name type="scientific">Streptomyces luteosporeus</name>
    <dbReference type="NCBI Taxonomy" id="173856"/>
    <lineage>
        <taxon>Bacteria</taxon>
        <taxon>Bacillati</taxon>
        <taxon>Actinomycetota</taxon>
        <taxon>Actinomycetes</taxon>
        <taxon>Kitasatosporales</taxon>
        <taxon>Streptomycetaceae</taxon>
        <taxon>Streptomyces</taxon>
    </lineage>
</organism>
<proteinExistence type="predicted"/>
<protein>
    <recommendedName>
        <fullName evidence="4">Prenyltransferase</fullName>
    </recommendedName>
</protein>